<dbReference type="Gene3D" id="3.30.1150.10">
    <property type="match status" value="1"/>
</dbReference>
<evidence type="ECO:0000256" key="3">
    <source>
        <dbReference type="ARBA" id="ARBA00022989"/>
    </source>
</evidence>
<dbReference type="InterPro" id="IPR037682">
    <property type="entry name" value="TonB_C"/>
</dbReference>
<dbReference type="GO" id="GO:0055085">
    <property type="term" value="P:transmembrane transport"/>
    <property type="evidence" value="ECO:0007669"/>
    <property type="project" value="InterPro"/>
</dbReference>
<dbReference type="InterPro" id="IPR029062">
    <property type="entry name" value="Class_I_gatase-like"/>
</dbReference>
<dbReference type="HOGENOM" id="CLU_820864_0_0_10"/>
<dbReference type="STRING" id="1191523.MROS_2337"/>
<keyword evidence="2" id="KW-0812">Transmembrane</keyword>
<evidence type="ECO:0000313" key="6">
    <source>
        <dbReference type="EMBL" id="AFN75567.1"/>
    </source>
</evidence>
<accession>I6YYD2</accession>
<reference evidence="6 7" key="1">
    <citation type="journal article" date="2013" name="PLoS ONE">
        <title>Genomic analysis of Melioribacter roseus, facultatively anaerobic organotrophic bacterium representing a novel deep lineage within Bacteriodetes/Chlorobi group.</title>
        <authorList>
            <person name="Kadnikov V.V."/>
            <person name="Mardanov A.V."/>
            <person name="Podosokorskaya O.A."/>
            <person name="Gavrilov S.N."/>
            <person name="Kublanov I.V."/>
            <person name="Beletsky A.V."/>
            <person name="Bonch-Osmolovskaya E.A."/>
            <person name="Ravin N.V."/>
        </authorList>
    </citation>
    <scope>NUCLEOTIDE SEQUENCE [LARGE SCALE GENOMIC DNA]</scope>
    <source>
        <strain evidence="7">JCM 17771 / P3M-2</strain>
    </source>
</reference>
<dbReference type="PANTHER" id="PTHR40469">
    <property type="entry name" value="SECRETED GLYCOSYL HYDROLASE"/>
    <property type="match status" value="1"/>
</dbReference>
<evidence type="ECO:0000313" key="7">
    <source>
        <dbReference type="Proteomes" id="UP000009011"/>
    </source>
</evidence>
<dbReference type="PROSITE" id="PS51257">
    <property type="entry name" value="PROKAR_LIPOPROTEIN"/>
    <property type="match status" value="1"/>
</dbReference>
<evidence type="ECO:0000256" key="2">
    <source>
        <dbReference type="ARBA" id="ARBA00022692"/>
    </source>
</evidence>
<dbReference type="PANTHER" id="PTHR40469:SF2">
    <property type="entry name" value="GALACTOSE-BINDING DOMAIN-LIKE SUPERFAMILY PROTEIN"/>
    <property type="match status" value="1"/>
</dbReference>
<dbReference type="OrthoDB" id="9816308at2"/>
<evidence type="ECO:0000256" key="1">
    <source>
        <dbReference type="ARBA" id="ARBA00004167"/>
    </source>
</evidence>
<evidence type="ECO:0000256" key="4">
    <source>
        <dbReference type="ARBA" id="ARBA00023136"/>
    </source>
</evidence>
<dbReference type="Proteomes" id="UP000009011">
    <property type="component" value="Chromosome"/>
</dbReference>
<dbReference type="InterPro" id="IPR006260">
    <property type="entry name" value="TonB/TolA_C"/>
</dbReference>
<dbReference type="RefSeq" id="WP_014856997.1">
    <property type="nucleotide sequence ID" value="NC_018178.1"/>
</dbReference>
<organism evidence="6 7">
    <name type="scientific">Melioribacter roseus (strain DSM 23840 / JCM 17771 / VKM B-2668 / P3M-2)</name>
    <dbReference type="NCBI Taxonomy" id="1191523"/>
    <lineage>
        <taxon>Bacteria</taxon>
        <taxon>Pseudomonadati</taxon>
        <taxon>Ignavibacteriota</taxon>
        <taxon>Ignavibacteria</taxon>
        <taxon>Ignavibacteriales</taxon>
        <taxon>Melioribacteraceae</taxon>
        <taxon>Melioribacter</taxon>
    </lineage>
</organism>
<name>I6YYD2_MELRP</name>
<dbReference type="PROSITE" id="PS52015">
    <property type="entry name" value="TONB_CTD"/>
    <property type="match status" value="1"/>
</dbReference>
<dbReference type="GO" id="GO:0016020">
    <property type="term" value="C:membrane"/>
    <property type="evidence" value="ECO:0007669"/>
    <property type="project" value="UniProtKB-SubCell"/>
</dbReference>
<proteinExistence type="predicted"/>
<dbReference type="SUPFAM" id="SSF74653">
    <property type="entry name" value="TolA/TonB C-terminal domain"/>
    <property type="match status" value="1"/>
</dbReference>
<keyword evidence="7" id="KW-1185">Reference proteome</keyword>
<dbReference type="InterPro" id="IPR029010">
    <property type="entry name" value="ThuA-like"/>
</dbReference>
<dbReference type="Pfam" id="PF03544">
    <property type="entry name" value="TonB_C"/>
    <property type="match status" value="1"/>
</dbReference>
<dbReference type="EMBL" id="CP003557">
    <property type="protein sequence ID" value="AFN75567.1"/>
    <property type="molecule type" value="Genomic_DNA"/>
</dbReference>
<dbReference type="SUPFAM" id="SSF52317">
    <property type="entry name" value="Class I glutamine amidotransferase-like"/>
    <property type="match status" value="1"/>
</dbReference>
<dbReference type="Gene3D" id="3.40.50.880">
    <property type="match status" value="1"/>
</dbReference>
<evidence type="ECO:0000259" key="5">
    <source>
        <dbReference type="PROSITE" id="PS52015"/>
    </source>
</evidence>
<comment type="subcellular location">
    <subcellularLocation>
        <location evidence="1">Membrane</location>
        <topology evidence="1">Single-pass membrane protein</topology>
    </subcellularLocation>
</comment>
<dbReference type="eggNOG" id="COG0810">
    <property type="taxonomic scope" value="Bacteria"/>
</dbReference>
<keyword evidence="3" id="KW-1133">Transmembrane helix</keyword>
<sequence length="338" mass="39197">MKGILFVIPFLIYSCSFFSNIEKERALEKPVLLKTIELYYPKEALDNNIQGKVDLMIFVDTTGSVSDIKLIKSSGFKILDTAAINYSSKLKFLPIKEDGKKVARWIKWNVNYKIDEKPMEPEMINLFVFYKASDYVHESTETAIDMFCKLADNYKFRIDCSDDSTKINTENLKNYDLLVFLNTSGDILDEKGKRALMEFSKTGKGFVGIHSATATLEDWDWYCNFIGACFEDHPEIQDAVVKVVNKNHLSTKHLPDTFVWKDEWYNWKKLPENVEVLVTVDEKTYKGGKHGDFHPVSWCKEIDKFRIWYTALGHLPEHYTDQNFIKHIVGGIYWAANK</sequence>
<protein>
    <submittedName>
        <fullName evidence="6">Crp/FNR family transcriptional regulator</fullName>
    </submittedName>
</protein>
<dbReference type="AlphaFoldDB" id="I6YYD2"/>
<dbReference type="NCBIfam" id="TIGR01352">
    <property type="entry name" value="tonB_Cterm"/>
    <property type="match status" value="1"/>
</dbReference>
<feature type="domain" description="TonB C-terminal" evidence="5">
    <location>
        <begin position="25"/>
        <end position="121"/>
    </location>
</feature>
<dbReference type="KEGG" id="mro:MROS_2337"/>
<dbReference type="Pfam" id="PF06283">
    <property type="entry name" value="ThuA"/>
    <property type="match status" value="1"/>
</dbReference>
<gene>
    <name evidence="6" type="ordered locus">MROS_2337</name>
</gene>
<keyword evidence="4" id="KW-0472">Membrane</keyword>
<dbReference type="eggNOG" id="COG3828">
    <property type="taxonomic scope" value="Bacteria"/>
</dbReference>